<dbReference type="InterPro" id="IPR036291">
    <property type="entry name" value="NAD(P)-bd_dom_sf"/>
</dbReference>
<dbReference type="OrthoDB" id="1706066at2759"/>
<protein>
    <recommendedName>
        <fullName evidence="1">Enoyl reductase (ER) domain-containing protein</fullName>
    </recommendedName>
</protein>
<dbReference type="Pfam" id="PF08240">
    <property type="entry name" value="ADH_N"/>
    <property type="match status" value="1"/>
</dbReference>
<dbReference type="Gene3D" id="3.40.50.720">
    <property type="entry name" value="NAD(P)-binding Rossmann-like Domain"/>
    <property type="match status" value="1"/>
</dbReference>
<dbReference type="eggNOG" id="KOG1198">
    <property type="taxonomic scope" value="Eukaryota"/>
</dbReference>
<dbReference type="SUPFAM" id="SSF50129">
    <property type="entry name" value="GroES-like"/>
    <property type="match status" value="1"/>
</dbReference>
<dbReference type="EMBL" id="BABT02000144">
    <property type="protein sequence ID" value="GAA97819.1"/>
    <property type="molecule type" value="Genomic_DNA"/>
</dbReference>
<dbReference type="InterPro" id="IPR020843">
    <property type="entry name" value="ER"/>
</dbReference>
<evidence type="ECO:0000313" key="2">
    <source>
        <dbReference type="EMBL" id="GAA97819.1"/>
    </source>
</evidence>
<dbReference type="InterPro" id="IPR013149">
    <property type="entry name" value="ADH-like_C"/>
</dbReference>
<dbReference type="InterPro" id="IPR011032">
    <property type="entry name" value="GroES-like_sf"/>
</dbReference>
<dbReference type="OMA" id="LNHHDLW"/>
<dbReference type="Pfam" id="PF00107">
    <property type="entry name" value="ADH_zinc_N"/>
    <property type="match status" value="1"/>
</dbReference>
<reference evidence="2 3" key="2">
    <citation type="journal article" date="2012" name="Open Biol.">
        <title>Characteristics of nucleosomes and linker DNA regions on the genome of the basidiomycete Mixia osmundae revealed by mono- and dinucleosome mapping.</title>
        <authorList>
            <person name="Nishida H."/>
            <person name="Kondo S."/>
            <person name="Matsumoto T."/>
            <person name="Suzuki Y."/>
            <person name="Yoshikawa H."/>
            <person name="Taylor T.D."/>
            <person name="Sugiyama J."/>
        </authorList>
    </citation>
    <scope>NUCLEOTIDE SEQUENCE [LARGE SCALE GENOMIC DNA]</scope>
    <source>
        <strain evidence="3">CBS 9802 / IAM 14324 / JCM 22182 / KY 12970</strain>
    </source>
</reference>
<keyword evidence="3" id="KW-1185">Reference proteome</keyword>
<reference evidence="2 3" key="1">
    <citation type="journal article" date="2011" name="J. Gen. Appl. Microbiol.">
        <title>Draft genome sequencing of the enigmatic basidiomycete Mixia osmundae.</title>
        <authorList>
            <person name="Nishida H."/>
            <person name="Nagatsuka Y."/>
            <person name="Sugiyama J."/>
        </authorList>
    </citation>
    <scope>NUCLEOTIDE SEQUENCE [LARGE SCALE GENOMIC DNA]</scope>
    <source>
        <strain evidence="3">CBS 9802 / IAM 14324 / JCM 22182 / KY 12970</strain>
    </source>
</reference>
<dbReference type="Proteomes" id="UP000009131">
    <property type="component" value="Unassembled WGS sequence"/>
</dbReference>
<dbReference type="InParanoid" id="G7E4Q9"/>
<dbReference type="FunFam" id="3.40.50.720:FF:000481">
    <property type="entry name" value="Alcohol dehydrogenase, variant"/>
    <property type="match status" value="1"/>
</dbReference>
<dbReference type="SUPFAM" id="SSF51735">
    <property type="entry name" value="NAD(P)-binding Rossmann-fold domains"/>
    <property type="match status" value="1"/>
</dbReference>
<dbReference type="PANTHER" id="PTHR45033:SF3">
    <property type="entry name" value="DEHYDROGENASE, PUTATIVE (AFU_ORTHOLOGUE AFUA_2G13270)-RELATED"/>
    <property type="match status" value="1"/>
</dbReference>
<dbReference type="AlphaFoldDB" id="G7E4Q9"/>
<feature type="domain" description="Enoyl reductase (ER)" evidence="1">
    <location>
        <begin position="17"/>
        <end position="355"/>
    </location>
</feature>
<evidence type="ECO:0000313" key="3">
    <source>
        <dbReference type="Proteomes" id="UP000009131"/>
    </source>
</evidence>
<dbReference type="SMART" id="SM00829">
    <property type="entry name" value="PKS_ER"/>
    <property type="match status" value="1"/>
</dbReference>
<dbReference type="HOGENOM" id="CLU_026673_3_4_1"/>
<sequence>MRALVLEKSKDEKIVPGAVWHPISVRDVEQPTPEEGEVLIRILAVAYNHRDLFIRRSQYPGITFPSILGADGVGILESPQSHSLKGKLVLIAPHENWLDSPLGPEQVNGKRFGILGGTRDTAARGTFADFICVQESHVVSAPAHLANEPSRETLAQLAAIPLGGLTAYRALFTKGNVRAGTNVLITGIGGGVALQALQYAVAIKANVYVTSGSQAKLDKAIELGAQGGVSYRDDSWPKALGKLLPKDHPEIDVVIDSAGGEIVNQLARILTMGATVVCYGQTTGEAIQLSMAAVLKNIDVKGSTMGSLREFKEAVAFIEKHKIVPIVHKILDGLDAAEEGFEIMDKGSQFGKICLITDKTALRSKL</sequence>
<accession>G7E4Q9</accession>
<dbReference type="InterPro" id="IPR052711">
    <property type="entry name" value="Zinc_ADH-like"/>
</dbReference>
<dbReference type="InterPro" id="IPR013154">
    <property type="entry name" value="ADH-like_N"/>
</dbReference>
<dbReference type="RefSeq" id="XP_014566215.1">
    <property type="nucleotide sequence ID" value="XM_014710729.1"/>
</dbReference>
<comment type="caution">
    <text evidence="2">The sequence shown here is derived from an EMBL/GenBank/DDBJ whole genome shotgun (WGS) entry which is preliminary data.</text>
</comment>
<proteinExistence type="predicted"/>
<evidence type="ECO:0000259" key="1">
    <source>
        <dbReference type="SMART" id="SM00829"/>
    </source>
</evidence>
<organism evidence="2 3">
    <name type="scientific">Mixia osmundae (strain CBS 9802 / IAM 14324 / JCM 22182 / KY 12970)</name>
    <dbReference type="NCBI Taxonomy" id="764103"/>
    <lineage>
        <taxon>Eukaryota</taxon>
        <taxon>Fungi</taxon>
        <taxon>Dikarya</taxon>
        <taxon>Basidiomycota</taxon>
        <taxon>Pucciniomycotina</taxon>
        <taxon>Mixiomycetes</taxon>
        <taxon>Mixiales</taxon>
        <taxon>Mixiaceae</taxon>
        <taxon>Mixia</taxon>
    </lineage>
</organism>
<name>G7E4Q9_MIXOS</name>
<dbReference type="STRING" id="764103.G7E4Q9"/>
<dbReference type="PANTHER" id="PTHR45033">
    <property type="match status" value="1"/>
</dbReference>
<dbReference type="GO" id="GO:0016491">
    <property type="term" value="F:oxidoreductase activity"/>
    <property type="evidence" value="ECO:0007669"/>
    <property type="project" value="InterPro"/>
</dbReference>
<dbReference type="Gene3D" id="3.90.180.10">
    <property type="entry name" value="Medium-chain alcohol dehydrogenases, catalytic domain"/>
    <property type="match status" value="1"/>
</dbReference>
<gene>
    <name evidence="2" type="primary">Mo04498</name>
    <name evidence="2" type="ORF">E5Q_04498</name>
</gene>